<keyword evidence="2" id="KW-1185">Reference proteome</keyword>
<reference evidence="1 2" key="1">
    <citation type="journal article" date="2023" name="Nucleic Acids Res.">
        <title>The hologenome of Daphnia magna reveals possible DNA methylation and microbiome-mediated evolution of the host genome.</title>
        <authorList>
            <person name="Chaturvedi A."/>
            <person name="Li X."/>
            <person name="Dhandapani V."/>
            <person name="Marshall H."/>
            <person name="Kissane S."/>
            <person name="Cuenca-Cambronero M."/>
            <person name="Asole G."/>
            <person name="Calvet F."/>
            <person name="Ruiz-Romero M."/>
            <person name="Marangio P."/>
            <person name="Guigo R."/>
            <person name="Rago D."/>
            <person name="Mirbahai L."/>
            <person name="Eastwood N."/>
            <person name="Colbourne J.K."/>
            <person name="Zhou J."/>
            <person name="Mallon E."/>
            <person name="Orsini L."/>
        </authorList>
    </citation>
    <scope>NUCLEOTIDE SEQUENCE [LARGE SCALE GENOMIC DNA]</scope>
    <source>
        <strain evidence="1">LRV0_1</strain>
    </source>
</reference>
<dbReference type="Proteomes" id="UP001234178">
    <property type="component" value="Unassembled WGS sequence"/>
</dbReference>
<comment type="caution">
    <text evidence="1">The sequence shown here is derived from an EMBL/GenBank/DDBJ whole genome shotgun (WGS) entry which is preliminary data.</text>
</comment>
<sequence length="67" mass="8019">MKTITKLSRLIWGRCLVQFQFQIPQTVPFYFPIFVFAPEIIQLQWLVLFVTEYLQFEIACLYAEGKL</sequence>
<gene>
    <name evidence="1" type="ORF">OUZ56_008933</name>
</gene>
<dbReference type="EMBL" id="JAOYFB010000037">
    <property type="protein sequence ID" value="KAK4023528.1"/>
    <property type="molecule type" value="Genomic_DNA"/>
</dbReference>
<name>A0ABR0AEL5_9CRUS</name>
<organism evidence="1 2">
    <name type="scientific">Daphnia magna</name>
    <dbReference type="NCBI Taxonomy" id="35525"/>
    <lineage>
        <taxon>Eukaryota</taxon>
        <taxon>Metazoa</taxon>
        <taxon>Ecdysozoa</taxon>
        <taxon>Arthropoda</taxon>
        <taxon>Crustacea</taxon>
        <taxon>Branchiopoda</taxon>
        <taxon>Diplostraca</taxon>
        <taxon>Cladocera</taxon>
        <taxon>Anomopoda</taxon>
        <taxon>Daphniidae</taxon>
        <taxon>Daphnia</taxon>
    </lineage>
</organism>
<protein>
    <submittedName>
        <fullName evidence="1">Uncharacterized protein</fullName>
    </submittedName>
</protein>
<proteinExistence type="predicted"/>
<evidence type="ECO:0000313" key="2">
    <source>
        <dbReference type="Proteomes" id="UP001234178"/>
    </source>
</evidence>
<evidence type="ECO:0000313" key="1">
    <source>
        <dbReference type="EMBL" id="KAK4023528.1"/>
    </source>
</evidence>
<accession>A0ABR0AEL5</accession>